<evidence type="ECO:0000259" key="6">
    <source>
        <dbReference type="Pfam" id="PF25954"/>
    </source>
</evidence>
<dbReference type="PANTHER" id="PTHR30097">
    <property type="entry name" value="CATION EFFLUX SYSTEM PROTEIN CUSB"/>
    <property type="match status" value="1"/>
</dbReference>
<dbReference type="PROSITE" id="PS51257">
    <property type="entry name" value="PROKAR_LIPOPROTEIN"/>
    <property type="match status" value="1"/>
</dbReference>
<dbReference type="GO" id="GO:0015679">
    <property type="term" value="P:plasma membrane copper ion transport"/>
    <property type="evidence" value="ECO:0007669"/>
    <property type="project" value="TreeGrafter"/>
</dbReference>
<dbReference type="OrthoDB" id="9806939at2"/>
<dbReference type="InterPro" id="IPR058790">
    <property type="entry name" value="BSH_CusB"/>
</dbReference>
<sequence length="442" mass="47281">MRRKLKNSILYLLALLVVITLGACSHDETEHAGGDTEYTCPMHPQIVQNEPGTCPICGMDLVPKSGHGTEIEITEDLAFLLRPTNSTVVSSVATTKPQEKTVQATVQMEGIITYDPRRIYTVPARVGGRIEKLYVKYNFQSIRKGQKLMEVYSPELITAQKELVYLAQSAPEDKQLIEAAKQKLRLLGATDAQITRLLRTGEESYTFALYSPYDGYVIGLNTAAPSATPSTAAGAAVSAGGGMGAMGGGNGAGAGASASPTPTAAAEAIQLREGMYVSTGQPLLRVVNPNQLWAEFNVPTAQVSALAKGAPVQVTFPQLPGERLEASVDFLQPFYEEGESFAKVRVYLPGQQKLAMVGQLVTARASYTTDPALWVPKAAVLDMGTRSVAFKKVNGVFEPVPVTAGITEGNQIQVVEGLQQNDVVAANAQFLVDSESFIKVNK</sequence>
<feature type="domain" description="CusB-like three alpha-helical bundle" evidence="4">
    <location>
        <begin position="155"/>
        <end position="202"/>
    </location>
</feature>
<evidence type="ECO:0000256" key="2">
    <source>
        <dbReference type="SAM" id="SignalP"/>
    </source>
</evidence>
<dbReference type="InterPro" id="IPR058792">
    <property type="entry name" value="Beta-barrel_RND_2"/>
</dbReference>
<dbReference type="Proteomes" id="UP000316727">
    <property type="component" value="Unassembled WGS sequence"/>
</dbReference>
<evidence type="ECO:0000313" key="9">
    <source>
        <dbReference type="Proteomes" id="UP000316727"/>
    </source>
</evidence>
<evidence type="ECO:0000259" key="5">
    <source>
        <dbReference type="Pfam" id="PF25919"/>
    </source>
</evidence>
<dbReference type="Gene3D" id="2.40.30.170">
    <property type="match status" value="1"/>
</dbReference>
<dbReference type="Gene3D" id="6.10.140.730">
    <property type="match status" value="1"/>
</dbReference>
<name>A0A501W2Q4_9BACT</name>
<dbReference type="InterPro" id="IPR051909">
    <property type="entry name" value="MFP_Cation_Efflux"/>
</dbReference>
<dbReference type="Pfam" id="PF25975">
    <property type="entry name" value="CzcB_C"/>
    <property type="match status" value="1"/>
</dbReference>
<dbReference type="Gene3D" id="2.40.50.100">
    <property type="match status" value="1"/>
</dbReference>
<reference evidence="8 9" key="1">
    <citation type="submission" date="2019-06" db="EMBL/GenBank/DDBJ databases">
        <title>A novel bacterium of genus Pontibacter, isolated from marine sediment.</title>
        <authorList>
            <person name="Huang H."/>
            <person name="Mo K."/>
            <person name="Hu Y."/>
        </authorList>
    </citation>
    <scope>NUCLEOTIDE SEQUENCE [LARGE SCALE GENOMIC DNA]</scope>
    <source>
        <strain evidence="8 9">HB172049</strain>
    </source>
</reference>
<evidence type="ECO:0000259" key="3">
    <source>
        <dbReference type="Pfam" id="PF19335"/>
    </source>
</evidence>
<comment type="caution">
    <text evidence="8">The sequence shown here is derived from an EMBL/GenBank/DDBJ whole genome shotgun (WGS) entry which is preliminary data.</text>
</comment>
<gene>
    <name evidence="8" type="ORF">FJM65_19165</name>
</gene>
<feature type="signal peptide" evidence="2">
    <location>
        <begin position="1"/>
        <end position="25"/>
    </location>
</feature>
<dbReference type="Pfam" id="PF19335">
    <property type="entry name" value="HMBD"/>
    <property type="match status" value="1"/>
</dbReference>
<evidence type="ECO:0000256" key="1">
    <source>
        <dbReference type="ARBA" id="ARBA00022448"/>
    </source>
</evidence>
<evidence type="ECO:0000313" key="8">
    <source>
        <dbReference type="EMBL" id="TPE41521.1"/>
    </source>
</evidence>
<dbReference type="Pfam" id="PF25919">
    <property type="entry name" value="BSH_CusB"/>
    <property type="match status" value="1"/>
</dbReference>
<keyword evidence="1" id="KW-0813">Transport</keyword>
<evidence type="ECO:0000259" key="4">
    <source>
        <dbReference type="Pfam" id="PF25869"/>
    </source>
</evidence>
<dbReference type="InterPro" id="IPR058791">
    <property type="entry name" value="3HB_CusB"/>
</dbReference>
<accession>A0A501W2Q4</accession>
<dbReference type="PANTHER" id="PTHR30097:SF4">
    <property type="entry name" value="SLR6042 PROTEIN"/>
    <property type="match status" value="1"/>
</dbReference>
<dbReference type="GO" id="GO:0030288">
    <property type="term" value="C:outer membrane-bounded periplasmic space"/>
    <property type="evidence" value="ECO:0007669"/>
    <property type="project" value="TreeGrafter"/>
</dbReference>
<feature type="domain" description="CusB-like beta-barrel" evidence="6">
    <location>
        <begin position="291"/>
        <end position="364"/>
    </location>
</feature>
<feature type="domain" description="Heavy metal binding" evidence="3">
    <location>
        <begin position="38"/>
        <end position="64"/>
    </location>
</feature>
<feature type="chain" id="PRO_5021448664" evidence="2">
    <location>
        <begin position="26"/>
        <end position="442"/>
    </location>
</feature>
<dbReference type="InterPro" id="IPR045800">
    <property type="entry name" value="HMBD"/>
</dbReference>
<keyword evidence="9" id="KW-1185">Reference proteome</keyword>
<organism evidence="8 9">
    <name type="scientific">Pontibacter mangrovi</name>
    <dbReference type="NCBI Taxonomy" id="2589816"/>
    <lineage>
        <taxon>Bacteria</taxon>
        <taxon>Pseudomonadati</taxon>
        <taxon>Bacteroidota</taxon>
        <taxon>Cytophagia</taxon>
        <taxon>Cytophagales</taxon>
        <taxon>Hymenobacteraceae</taxon>
        <taxon>Pontibacter</taxon>
    </lineage>
</organism>
<keyword evidence="2" id="KW-0732">Signal</keyword>
<dbReference type="InterPro" id="IPR058649">
    <property type="entry name" value="CzcB_C"/>
</dbReference>
<dbReference type="Gene3D" id="2.40.420.20">
    <property type="match status" value="1"/>
</dbReference>
<dbReference type="GO" id="GO:0060003">
    <property type="term" value="P:copper ion export"/>
    <property type="evidence" value="ECO:0007669"/>
    <property type="project" value="TreeGrafter"/>
</dbReference>
<dbReference type="Pfam" id="PF25869">
    <property type="entry name" value="3HB_CusB"/>
    <property type="match status" value="1"/>
</dbReference>
<dbReference type="Pfam" id="PF25954">
    <property type="entry name" value="Beta-barrel_RND_2"/>
    <property type="match status" value="1"/>
</dbReference>
<dbReference type="EMBL" id="VFRQ01000015">
    <property type="protein sequence ID" value="TPE41521.1"/>
    <property type="molecule type" value="Genomic_DNA"/>
</dbReference>
<proteinExistence type="predicted"/>
<dbReference type="AlphaFoldDB" id="A0A501W2Q4"/>
<feature type="domain" description="CzcB-like C-terminal circularly permuted SH3-like" evidence="7">
    <location>
        <begin position="375"/>
        <end position="432"/>
    </location>
</feature>
<dbReference type="GO" id="GO:0046914">
    <property type="term" value="F:transition metal ion binding"/>
    <property type="evidence" value="ECO:0007669"/>
    <property type="project" value="TreeGrafter"/>
</dbReference>
<evidence type="ECO:0000259" key="7">
    <source>
        <dbReference type="Pfam" id="PF25975"/>
    </source>
</evidence>
<protein>
    <submittedName>
        <fullName evidence="8">Efflux RND transporter periplasmic adaptor subunit</fullName>
    </submittedName>
</protein>
<feature type="domain" description="CusB-like barrel-sandwich hybrid" evidence="5">
    <location>
        <begin position="121"/>
        <end position="221"/>
    </location>
</feature>